<feature type="domain" description="DC1" evidence="2">
    <location>
        <begin position="219"/>
        <end position="264"/>
    </location>
</feature>
<dbReference type="InterPro" id="IPR053192">
    <property type="entry name" value="Vacuole_Formation_Reg"/>
</dbReference>
<dbReference type="InterPro" id="IPR046349">
    <property type="entry name" value="C1-like_sf"/>
</dbReference>
<dbReference type="EMBL" id="PKMF04000017">
    <property type="protein sequence ID" value="KAK7858829.1"/>
    <property type="molecule type" value="Genomic_DNA"/>
</dbReference>
<proteinExistence type="predicted"/>
<evidence type="ECO:0000256" key="1">
    <source>
        <dbReference type="ARBA" id="ARBA00022737"/>
    </source>
</evidence>
<feature type="domain" description="DC1" evidence="2">
    <location>
        <begin position="58"/>
        <end position="106"/>
    </location>
</feature>
<dbReference type="SUPFAM" id="SSF141562">
    <property type="entry name" value="At5g01610-like"/>
    <property type="match status" value="1"/>
</dbReference>
<dbReference type="Gene3D" id="2.30.240.10">
    <property type="entry name" value="At5g01610-like"/>
    <property type="match status" value="1"/>
</dbReference>
<dbReference type="InterPro" id="IPR004146">
    <property type="entry name" value="DC1"/>
</dbReference>
<reference evidence="3 4" key="1">
    <citation type="journal article" date="2018" name="Sci. Data">
        <title>The draft genome sequence of cork oak.</title>
        <authorList>
            <person name="Ramos A.M."/>
            <person name="Usie A."/>
            <person name="Barbosa P."/>
            <person name="Barros P.M."/>
            <person name="Capote T."/>
            <person name="Chaves I."/>
            <person name="Simoes F."/>
            <person name="Abreu I."/>
            <person name="Carrasquinho I."/>
            <person name="Faro C."/>
            <person name="Guimaraes J.B."/>
            <person name="Mendonca D."/>
            <person name="Nobrega F."/>
            <person name="Rodrigues L."/>
            <person name="Saibo N.J.M."/>
            <person name="Varela M.C."/>
            <person name="Egas C."/>
            <person name="Matos J."/>
            <person name="Miguel C.M."/>
            <person name="Oliveira M.M."/>
            <person name="Ricardo C.P."/>
            <person name="Goncalves S."/>
        </authorList>
    </citation>
    <scope>NUCLEOTIDE SEQUENCE [LARGE SCALE GENOMIC DNA]</scope>
    <source>
        <strain evidence="4">cv. HL8</strain>
    </source>
</reference>
<evidence type="ECO:0000313" key="3">
    <source>
        <dbReference type="EMBL" id="KAK7858829.1"/>
    </source>
</evidence>
<dbReference type="PANTHER" id="PTHR32410:SF163">
    <property type="entry name" value="DC1 DOMAIN-CONTAINING PROTEIN"/>
    <property type="match status" value="1"/>
</dbReference>
<dbReference type="Proteomes" id="UP000237347">
    <property type="component" value="Unassembled WGS sequence"/>
</dbReference>
<dbReference type="SUPFAM" id="SSF57889">
    <property type="entry name" value="Cysteine-rich domain"/>
    <property type="match status" value="2"/>
</dbReference>
<organism evidence="3 4">
    <name type="scientific">Quercus suber</name>
    <name type="common">Cork oak</name>
    <dbReference type="NCBI Taxonomy" id="58331"/>
    <lineage>
        <taxon>Eukaryota</taxon>
        <taxon>Viridiplantae</taxon>
        <taxon>Streptophyta</taxon>
        <taxon>Embryophyta</taxon>
        <taxon>Tracheophyta</taxon>
        <taxon>Spermatophyta</taxon>
        <taxon>Magnoliopsida</taxon>
        <taxon>eudicotyledons</taxon>
        <taxon>Gunneridae</taxon>
        <taxon>Pentapetalae</taxon>
        <taxon>rosids</taxon>
        <taxon>fabids</taxon>
        <taxon>Fagales</taxon>
        <taxon>Fagaceae</taxon>
        <taxon>Quercus</taxon>
    </lineage>
</organism>
<sequence>MEKVQIHDHSLTLLRKLITFTCDACGKEGKDTPYLCLTCAFCVHPICASLHRTVKHVRHQHTLNLTYSLQIQPDHQICLLCVEKVDTNYGFYYCSSCTFVAHLSCAADGEIEDNINVLEDEDKESTEPITALRYGNPESVGSVAYVVKKKIMGEEGIEITTEIKHFSHQHELTLTHELKNSNKCDGCERPILTPCYNCTQCRFVLHKFCAELPRKKWHPLHQHLLTLSMNQYGIASFSCNACARSYHGFSYYCHKCNFDLDVNCSLTSDRLTHDSHEHRRLILSNATRSGKCSVCDSEGYVFRCADCAFALDFKCATLPSSTKCSEHQGRLQGARQSGIKNQDELHVASVRSSSDQVVLIEAEWGSTEARDMVEAVPYLDQLIHSVQEVMPRGLGVHGYSINKTSGGFFVELSGDCKITLSSDNYLATYSKIVRGKIVSGKIIELDGIRVRALFKWWSHHRDTIY</sequence>
<dbReference type="Pfam" id="PF04398">
    <property type="entry name" value="DUF538"/>
    <property type="match status" value="1"/>
</dbReference>
<comment type="caution">
    <text evidence="3">The sequence shown here is derived from an EMBL/GenBank/DDBJ whole genome shotgun (WGS) entry which is preliminary data.</text>
</comment>
<keyword evidence="1" id="KW-0677">Repeat</keyword>
<protein>
    <recommendedName>
        <fullName evidence="2">DC1 domain-containing protein</fullName>
    </recommendedName>
</protein>
<name>A0AAW0M7X7_QUESU</name>
<evidence type="ECO:0000313" key="4">
    <source>
        <dbReference type="Proteomes" id="UP000237347"/>
    </source>
</evidence>
<dbReference type="AlphaFoldDB" id="A0AAW0M7X7"/>
<dbReference type="PANTHER" id="PTHR32410">
    <property type="entry name" value="CYSTEINE/HISTIDINE-RICH C1 DOMAIN FAMILY PROTEIN"/>
    <property type="match status" value="1"/>
</dbReference>
<dbReference type="InterPro" id="IPR036758">
    <property type="entry name" value="At5g01610-like"/>
</dbReference>
<keyword evidence="4" id="KW-1185">Reference proteome</keyword>
<dbReference type="Pfam" id="PF03107">
    <property type="entry name" value="C1_2"/>
    <property type="match status" value="4"/>
</dbReference>
<feature type="domain" description="DC1" evidence="2">
    <location>
        <begin position="6"/>
        <end position="48"/>
    </location>
</feature>
<dbReference type="InterPro" id="IPR007493">
    <property type="entry name" value="DUF538"/>
</dbReference>
<dbReference type="Gene3D" id="3.30.60.20">
    <property type="match status" value="1"/>
</dbReference>
<feature type="domain" description="DC1" evidence="2">
    <location>
        <begin position="166"/>
        <end position="210"/>
    </location>
</feature>
<gene>
    <name evidence="3" type="ORF">CFP56_010511</name>
</gene>
<accession>A0AAW0M7X7</accession>
<evidence type="ECO:0000259" key="2">
    <source>
        <dbReference type="Pfam" id="PF03107"/>
    </source>
</evidence>